<dbReference type="PROSITE" id="PS51321">
    <property type="entry name" value="TFIIS_CENTRAL"/>
    <property type="match status" value="1"/>
</dbReference>
<feature type="coiled-coil region" evidence="5">
    <location>
        <begin position="1159"/>
        <end position="1193"/>
    </location>
</feature>
<feature type="compositionally biased region" description="Polar residues" evidence="6">
    <location>
        <begin position="1437"/>
        <end position="1453"/>
    </location>
</feature>
<dbReference type="Pfam" id="PF07744">
    <property type="entry name" value="SPOC"/>
    <property type="match status" value="1"/>
</dbReference>
<evidence type="ECO:0000256" key="3">
    <source>
        <dbReference type="ARBA" id="ARBA00022833"/>
    </source>
</evidence>
<dbReference type="RefSeq" id="XP_026052467.1">
    <property type="nucleotide sequence ID" value="XM_026196682.1"/>
</dbReference>
<dbReference type="PANTHER" id="PTHR11477">
    <property type="entry name" value="TRANSCRIPTION FACTOR S-II ZINC FINGER DOMAIN-CONTAINING PROTEIN"/>
    <property type="match status" value="1"/>
</dbReference>
<feature type="compositionally biased region" description="Basic residues" evidence="6">
    <location>
        <begin position="1861"/>
        <end position="1872"/>
    </location>
</feature>
<dbReference type="SUPFAM" id="SSF57903">
    <property type="entry name" value="FYVE/PHD zinc finger"/>
    <property type="match status" value="1"/>
</dbReference>
<feature type="region of interest" description="Disordered" evidence="6">
    <location>
        <begin position="302"/>
        <end position="344"/>
    </location>
</feature>
<dbReference type="GO" id="GO:0005634">
    <property type="term" value="C:nucleus"/>
    <property type="evidence" value="ECO:0007669"/>
    <property type="project" value="TreeGrafter"/>
</dbReference>
<dbReference type="InterPro" id="IPR013083">
    <property type="entry name" value="Znf_RING/FYVE/PHD"/>
</dbReference>
<feature type="compositionally biased region" description="Basic and acidic residues" evidence="6">
    <location>
        <begin position="1028"/>
        <end position="1037"/>
    </location>
</feature>
<feature type="domain" description="TFIIS central" evidence="8">
    <location>
        <begin position="401"/>
        <end position="521"/>
    </location>
</feature>
<evidence type="ECO:0000256" key="1">
    <source>
        <dbReference type="ARBA" id="ARBA00022723"/>
    </source>
</evidence>
<keyword evidence="9" id="KW-1185">Reference proteome</keyword>
<feature type="compositionally biased region" description="Low complexity" evidence="6">
    <location>
        <begin position="1454"/>
        <end position="1465"/>
    </location>
</feature>
<feature type="compositionally biased region" description="Polar residues" evidence="6">
    <location>
        <begin position="1599"/>
        <end position="1610"/>
    </location>
</feature>
<evidence type="ECO:0000256" key="4">
    <source>
        <dbReference type="PROSITE-ProRule" id="PRU00146"/>
    </source>
</evidence>
<evidence type="ECO:0000256" key="6">
    <source>
        <dbReference type="SAM" id="MobiDB-lite"/>
    </source>
</evidence>
<dbReference type="Gene3D" id="3.30.40.10">
    <property type="entry name" value="Zinc/RING finger domain, C3HC4 (zinc finger)"/>
    <property type="match status" value="1"/>
</dbReference>
<feature type="compositionally biased region" description="Basic and acidic residues" evidence="6">
    <location>
        <begin position="1418"/>
        <end position="1436"/>
    </location>
</feature>
<feature type="compositionally biased region" description="Basic and acidic residues" evidence="6">
    <location>
        <begin position="1792"/>
        <end position="1801"/>
    </location>
</feature>
<name>A0A6P6IXL5_CARAU</name>
<dbReference type="InterPro" id="IPR012921">
    <property type="entry name" value="SPOC_C"/>
</dbReference>
<dbReference type="RefSeq" id="XP_026052465.1">
    <property type="nucleotide sequence ID" value="XM_026196680.1"/>
</dbReference>
<feature type="region of interest" description="Disordered" evidence="6">
    <location>
        <begin position="2004"/>
        <end position="2135"/>
    </location>
</feature>
<keyword evidence="5" id="KW-0175">Coiled coil</keyword>
<feature type="region of interest" description="Disordered" evidence="6">
    <location>
        <begin position="1741"/>
        <end position="1919"/>
    </location>
</feature>
<evidence type="ECO:0000313" key="11">
    <source>
        <dbReference type="RefSeq" id="XP_026052466.1"/>
    </source>
</evidence>
<dbReference type="KEGG" id="caua:113038894"/>
<feature type="region of interest" description="Disordered" evidence="6">
    <location>
        <begin position="624"/>
        <end position="698"/>
    </location>
</feature>
<accession>A0A6P6IXL5</accession>
<feature type="compositionally biased region" description="Basic and acidic residues" evidence="6">
    <location>
        <begin position="1334"/>
        <end position="1347"/>
    </location>
</feature>
<dbReference type="InterPro" id="IPR019787">
    <property type="entry name" value="Znf_PHD-finger"/>
</dbReference>
<dbReference type="GO" id="GO:0008270">
    <property type="term" value="F:zinc ion binding"/>
    <property type="evidence" value="ECO:0007669"/>
    <property type="project" value="UniProtKB-KW"/>
</dbReference>
<evidence type="ECO:0000313" key="9">
    <source>
        <dbReference type="Proteomes" id="UP000515129"/>
    </source>
</evidence>
<keyword evidence="3" id="KW-0862">Zinc</keyword>
<feature type="region of interest" description="Disordered" evidence="6">
    <location>
        <begin position="1028"/>
        <end position="1111"/>
    </location>
</feature>
<feature type="region of interest" description="Disordered" evidence="6">
    <location>
        <begin position="960"/>
        <end position="986"/>
    </location>
</feature>
<dbReference type="PROSITE" id="PS50016">
    <property type="entry name" value="ZF_PHD_2"/>
    <property type="match status" value="1"/>
</dbReference>
<feature type="region of interest" description="Disordered" evidence="6">
    <location>
        <begin position="1653"/>
        <end position="1713"/>
    </location>
</feature>
<feature type="compositionally biased region" description="Basic residues" evidence="6">
    <location>
        <begin position="1388"/>
        <end position="1397"/>
    </location>
</feature>
<dbReference type="PANTHER" id="PTHR11477:SF13">
    <property type="entry name" value="DEATH-INDUCER OBLITERATOR 1"/>
    <property type="match status" value="1"/>
</dbReference>
<sequence length="2135" mass="236403">MQELKHEADAAAQGPADLDAGLGLLLQSEDPSGGGEVCSSTATSGAQDTTAGGRALEELQELSENSEEDTERNNPHAVCCTCQQGHSNRSMICCDSCRTWRHVDCAGVAETCAHLLQRNGGYVCPSCSNDQDAMRTNGLSQKSEIDSTHMVEVKQPVEDEMKEALPKCIGPGCSNDSLPESVYCGHQCIVRHAAVAMKSLSEPKLETKPAAPPADLPLKSEKRSFLAKLFKVKMSKTPAQEECVSKQEKDEECPCSAAAVEPVGSSPAPDHKPSMCHILSSQTQGHAHLHSPVTEKVEVECSSSTPQINPSDVTPDVSSSEKVPAAPLMKKSTPGRAKKTMPGSPRLELLKGALGRSALSIPKKPCESKAPVESSKAAEVVTCGPWELEPAAAPRASPLLMRQNIRRSLSTVLCRRFSQTDDLKISESEIEKMAVDMEKEMFNVCYTTDEDYNNKYQYLVLTLKDPQNKELCHQVLKGHMPSAKLIQLSQQEESAADPLLQTPVKEELGLLSEDVEEPATTPEKVMSPSTSTPSEEKWSLKLPQAKEICSGAPDVISCMLKDTTGEHKRHLFDLNCRICTGQVSTDDDPESKKPKMPMVKEETEEEKSSGVVRVMDEALDSDIIESPASPSGEDLHSQTPSADFSPVLIPSVPTVSISRRDPRTAQYRQAAPPSEVPEPASVPQQPPVKNTPEPLTETLPTRVSAPLSAPMPKSILMKPSPASLDTAYGSTTRLAECDKGTKQFLSQQNILWKGFLNMPTVAKFVTKGYLISGSPDFLKEDLPDTIHIGGRILPQTVWEYVDLIKTSEAKELSLIRFHPSSEEEEVAYVSLFSYFNSRRRFGVVSNICKHIKDLYLIPLSKKQSIPAVLLPIDGPGLEQNHPNLLMGLAVCQKPKRPEAVPQDVGEKTPRSLMCSDGKGTSSPISLCDPGQHSIKACDAGILLSSNPAGSLPDPSCPAGSLWAPSVPNPSPSVHAGPSKDSTNNTPLQTILNTLFGQKKQPSDVTECKISSLTDSVSVEQTCKDDDALILGDDRPYDPEEYDPACSNEAMGSFSPAEVSEPKGPSAVTDDDDDRPYDPEEEYSAAGSGVTVRNNTQKASEAKHTEESSIVSSDIAYDPEDETMFEEMQSYLTSNAIPHKSTVCENNMSHYKENTSVTTFTEQQKILEELNRQIEEQKRQLEEQTETLRLQKEAIGVSMAHFSVSKALMSPTRFDGDEEESIENIPYCPIIHQSRDPRMCRKTSQDMPADDAECEAIDKERVEKILNTEEVVLNKSFTTKKEKLVTDKGKPKEGSPDTKSAQQKSTKCSQSEYAHKNQGSRRSTLSTYRSSRRRSWQEHRSYHQDRASSRASRTVRSSKDDSDKHHRSRHSAGHLSSTRHSDKKGVTTSRKRHYHHHRDSSSPPRYRRRSHYSPVSHSSRRDKSSQDDSDQSRKTDLSEQNIKSAQHESGQVPDSSIQSTITSGQSARVEGEAANCKDRCLAEVQKGAPPNTKHEADQKQGLKTFQNPGEGCSQPLLNKSYENKQTHSVLSEMKRENQTDSALLPTPCLAHGATDLPLDRDSPALQPSGIQTIVFHHDTNPTHNQTDTFSEPVQIDQKRNMPSMQRPNYSRNETDKLHSGDYPQRSFHSQYRNVSQTDTDQFSSRELPQNKRGKFMLDADNNNPPHTSHKQEEFSTASFVHQNPPNHRPRRFPRKAADQVHQSQPPRPDQLHECDFEEPETTGLCHKKYTSYKQGQNFHEDESVQFQQRESLLGPPPVHKGNFRPPNPREHFHPSTFDKWKPSRGRPSLMKRRSPEFAHPPRDGNSGSSTNFGPRGQSSGFGRYEGPTKDLQPSGPFAEEMFESPGPAGPIGSKDPSPRPCSFRRGRGRHRGSRQVMHDRTHLMNSAKLMNIPNAEGPSERQVDARDPRTTPTSKPQMPHLANPSGYAQDMCEPQTPDCPQTFAEDAEDPIHTGFSRPAPTHSQGPAHGAMHGRFEGQQYTEIEGQPRGLQKFRGRRRGIVGPFYARGHRNNAQVRGPNFDSPQQFLGQREPSLGLHRRRRPSPQNCDRFDDHTETHSSDFPDPSTTTPPHFTKPQHKHLGRPPANLESRLRQTNIRPLRLSGPLLPTPPGGPIRRNLSRGRGQNTQNECHRDYLT</sequence>
<gene>
    <name evidence="10 11 12" type="primary">LOC113038894</name>
</gene>
<dbReference type="Gene3D" id="1.10.472.30">
    <property type="entry name" value="Transcription elongation factor S-II, central domain"/>
    <property type="match status" value="1"/>
</dbReference>
<dbReference type="InterPro" id="IPR001965">
    <property type="entry name" value="Znf_PHD"/>
</dbReference>
<evidence type="ECO:0000313" key="10">
    <source>
        <dbReference type="RefSeq" id="XP_026052465.1"/>
    </source>
</evidence>
<feature type="compositionally biased region" description="Polar residues" evidence="6">
    <location>
        <begin position="38"/>
        <end position="50"/>
    </location>
</feature>
<feature type="compositionally biased region" description="Basic and acidic residues" evidence="6">
    <location>
        <begin position="1282"/>
        <end position="1295"/>
    </location>
</feature>
<feature type="region of interest" description="Disordered" evidence="6">
    <location>
        <begin position="1578"/>
        <end position="1624"/>
    </location>
</feature>
<dbReference type="InterPro" id="IPR011011">
    <property type="entry name" value="Znf_FYVE_PHD"/>
</dbReference>
<keyword evidence="2 4" id="KW-0863">Zinc-finger</keyword>
<dbReference type="InterPro" id="IPR003618">
    <property type="entry name" value="TFIIS_cen_dom"/>
</dbReference>
<feature type="region of interest" description="Disordered" evidence="6">
    <location>
        <begin position="512"/>
        <end position="539"/>
    </location>
</feature>
<evidence type="ECO:0000259" key="7">
    <source>
        <dbReference type="PROSITE" id="PS50016"/>
    </source>
</evidence>
<dbReference type="GeneID" id="113038894"/>
<feature type="region of interest" description="Disordered" evidence="6">
    <location>
        <begin position="21"/>
        <end position="50"/>
    </location>
</feature>
<feature type="compositionally biased region" description="Acidic residues" evidence="6">
    <location>
        <begin position="1068"/>
        <end position="1082"/>
    </location>
</feature>
<feature type="compositionally biased region" description="Basic and acidic residues" evidence="6">
    <location>
        <begin position="1468"/>
        <end position="1480"/>
    </location>
</feature>
<dbReference type="Pfam" id="PF07500">
    <property type="entry name" value="TFIIS_M"/>
    <property type="match status" value="1"/>
</dbReference>
<dbReference type="GO" id="GO:0006351">
    <property type="term" value="P:DNA-templated transcription"/>
    <property type="evidence" value="ECO:0007669"/>
    <property type="project" value="InterPro"/>
</dbReference>
<keyword evidence="1" id="KW-0479">Metal-binding</keyword>
<feature type="compositionally biased region" description="Basic and acidic residues" evidence="6">
    <location>
        <begin position="2047"/>
        <end position="2059"/>
    </location>
</feature>
<organism evidence="9 11">
    <name type="scientific">Carassius auratus</name>
    <name type="common">Goldfish</name>
    <dbReference type="NCBI Taxonomy" id="7957"/>
    <lineage>
        <taxon>Eukaryota</taxon>
        <taxon>Metazoa</taxon>
        <taxon>Chordata</taxon>
        <taxon>Craniata</taxon>
        <taxon>Vertebrata</taxon>
        <taxon>Euteleostomi</taxon>
        <taxon>Actinopterygii</taxon>
        <taxon>Neopterygii</taxon>
        <taxon>Teleostei</taxon>
        <taxon>Ostariophysi</taxon>
        <taxon>Cypriniformes</taxon>
        <taxon>Cyprinidae</taxon>
        <taxon>Cyprininae</taxon>
        <taxon>Carassius</taxon>
    </lineage>
</organism>
<feature type="compositionally biased region" description="Polar residues" evidence="6">
    <location>
        <begin position="1296"/>
        <end position="1311"/>
    </location>
</feature>
<evidence type="ECO:0000256" key="2">
    <source>
        <dbReference type="ARBA" id="ARBA00022771"/>
    </source>
</evidence>
<dbReference type="SMART" id="SM00510">
    <property type="entry name" value="TFS2M"/>
    <property type="match status" value="1"/>
</dbReference>
<feature type="compositionally biased region" description="Basic and acidic residues" evidence="6">
    <location>
        <begin position="1766"/>
        <end position="1780"/>
    </location>
</feature>
<feature type="region of interest" description="Disordered" evidence="6">
    <location>
        <begin position="1282"/>
        <end position="1513"/>
    </location>
</feature>
<evidence type="ECO:0000259" key="8">
    <source>
        <dbReference type="PROSITE" id="PS51321"/>
    </source>
</evidence>
<feature type="compositionally biased region" description="Polar residues" evidence="6">
    <location>
        <begin position="1804"/>
        <end position="1819"/>
    </location>
</feature>
<feature type="compositionally biased region" description="Low complexity" evidence="6">
    <location>
        <begin position="2060"/>
        <end position="2072"/>
    </location>
</feature>
<dbReference type="SUPFAM" id="SSF46942">
    <property type="entry name" value="Elongation factor TFIIS domain 2"/>
    <property type="match status" value="1"/>
</dbReference>
<feature type="compositionally biased region" description="Low complexity" evidence="6">
    <location>
        <begin position="1319"/>
        <end position="1328"/>
    </location>
</feature>
<proteinExistence type="predicted"/>
<feature type="compositionally biased region" description="Polar residues" evidence="6">
    <location>
        <begin position="302"/>
        <end position="321"/>
    </location>
</feature>
<dbReference type="RefSeq" id="XP_026052466.1">
    <property type="nucleotide sequence ID" value="XM_026196681.1"/>
</dbReference>
<feature type="compositionally biased region" description="Basic and acidic residues" evidence="6">
    <location>
        <begin position="590"/>
        <end position="601"/>
    </location>
</feature>
<dbReference type="SMART" id="SM00249">
    <property type="entry name" value="PHD"/>
    <property type="match status" value="1"/>
</dbReference>
<evidence type="ECO:0000256" key="5">
    <source>
        <dbReference type="SAM" id="Coils"/>
    </source>
</evidence>
<protein>
    <submittedName>
        <fullName evidence="10 11">Death-inducer obliterator 1-like isoform X1</fullName>
    </submittedName>
</protein>
<feature type="domain" description="PHD-type" evidence="7">
    <location>
        <begin position="76"/>
        <end position="130"/>
    </location>
</feature>
<feature type="region of interest" description="Disordered" evidence="6">
    <location>
        <begin position="581"/>
        <end position="612"/>
    </location>
</feature>
<dbReference type="Proteomes" id="UP000515129">
    <property type="component" value="Chromosome 21"/>
</dbReference>
<dbReference type="OrthoDB" id="1884872at2759"/>
<feature type="compositionally biased region" description="Polar residues" evidence="6">
    <location>
        <begin position="1580"/>
        <end position="1590"/>
    </location>
</feature>
<reference evidence="10 11" key="1">
    <citation type="submission" date="2025-04" db="UniProtKB">
        <authorList>
            <consortium name="RefSeq"/>
        </authorList>
    </citation>
    <scope>IDENTIFICATION</scope>
    <source>
        <strain evidence="10 11">Wakin</strain>
        <tissue evidence="10 11">Muscle</tissue>
    </source>
</reference>
<feature type="compositionally biased region" description="Basic and acidic residues" evidence="6">
    <location>
        <begin position="1897"/>
        <end position="1908"/>
    </location>
</feature>
<feature type="compositionally biased region" description="Low complexity" evidence="6">
    <location>
        <begin position="670"/>
        <end position="683"/>
    </location>
</feature>
<dbReference type="InterPro" id="IPR036575">
    <property type="entry name" value="TFIIS_cen_dom_sf"/>
</dbReference>
<evidence type="ECO:0000313" key="12">
    <source>
        <dbReference type="RefSeq" id="XP_026052467.1"/>
    </source>
</evidence>